<dbReference type="PANTHER" id="PTHR42781:SF5">
    <property type="entry name" value="PUTRESCINE TRANSPORT ATP-BINDING PROTEIN POTG"/>
    <property type="match status" value="1"/>
</dbReference>
<keyword evidence="3" id="KW-0410">Iron transport</keyword>
<evidence type="ECO:0000256" key="3">
    <source>
        <dbReference type="ARBA" id="ARBA00022496"/>
    </source>
</evidence>
<accession>A0ABY4AL64</accession>
<keyword evidence="7" id="KW-1278">Translocase</keyword>
<dbReference type="PANTHER" id="PTHR42781">
    <property type="entry name" value="SPERMIDINE/PUTRESCINE IMPORT ATP-BINDING PROTEIN POTA"/>
    <property type="match status" value="1"/>
</dbReference>
<name>A0ABY4AL64_9BURK</name>
<keyword evidence="9" id="KW-0406">Ion transport</keyword>
<protein>
    <submittedName>
        <fullName evidence="12">ABC transporter ATP-binding protein</fullName>
    </submittedName>
</protein>
<dbReference type="InterPro" id="IPR050093">
    <property type="entry name" value="ABC_SmlMolc_Importer"/>
</dbReference>
<keyword evidence="8" id="KW-0408">Iron</keyword>
<dbReference type="GO" id="GO:0005524">
    <property type="term" value="F:ATP binding"/>
    <property type="evidence" value="ECO:0007669"/>
    <property type="project" value="UniProtKB-KW"/>
</dbReference>
<keyword evidence="1" id="KW-0813">Transport</keyword>
<dbReference type="InterPro" id="IPR008995">
    <property type="entry name" value="Mo/tungstate-bd_C_term_dom"/>
</dbReference>
<evidence type="ECO:0000256" key="1">
    <source>
        <dbReference type="ARBA" id="ARBA00022448"/>
    </source>
</evidence>
<dbReference type="InterPro" id="IPR003593">
    <property type="entry name" value="AAA+_ATPase"/>
</dbReference>
<dbReference type="RefSeq" id="WP_243479440.1">
    <property type="nucleotide sequence ID" value="NZ_CP063982.1"/>
</dbReference>
<dbReference type="PROSITE" id="PS50893">
    <property type="entry name" value="ABC_TRANSPORTER_2"/>
    <property type="match status" value="1"/>
</dbReference>
<evidence type="ECO:0000256" key="9">
    <source>
        <dbReference type="ARBA" id="ARBA00023065"/>
    </source>
</evidence>
<proteinExistence type="predicted"/>
<dbReference type="SUPFAM" id="SSF50331">
    <property type="entry name" value="MOP-like"/>
    <property type="match status" value="1"/>
</dbReference>
<evidence type="ECO:0000313" key="12">
    <source>
        <dbReference type="EMBL" id="UOD51012.1"/>
    </source>
</evidence>
<evidence type="ECO:0000259" key="11">
    <source>
        <dbReference type="PROSITE" id="PS50893"/>
    </source>
</evidence>
<dbReference type="InterPro" id="IPR015853">
    <property type="entry name" value="ABC_transpr_FbpC"/>
</dbReference>
<dbReference type="Pfam" id="PF00005">
    <property type="entry name" value="ABC_tran"/>
    <property type="match status" value="1"/>
</dbReference>
<evidence type="ECO:0000256" key="5">
    <source>
        <dbReference type="ARBA" id="ARBA00022741"/>
    </source>
</evidence>
<keyword evidence="4" id="KW-0997">Cell inner membrane</keyword>
<dbReference type="Proteomes" id="UP000831607">
    <property type="component" value="Chromosome"/>
</dbReference>
<keyword evidence="10" id="KW-0472">Membrane</keyword>
<dbReference type="SMART" id="SM00382">
    <property type="entry name" value="AAA"/>
    <property type="match status" value="1"/>
</dbReference>
<evidence type="ECO:0000256" key="6">
    <source>
        <dbReference type="ARBA" id="ARBA00022840"/>
    </source>
</evidence>
<organism evidence="12 13">
    <name type="scientific">Orrella daihaiensis</name>
    <dbReference type="NCBI Taxonomy" id="2782176"/>
    <lineage>
        <taxon>Bacteria</taxon>
        <taxon>Pseudomonadati</taxon>
        <taxon>Pseudomonadota</taxon>
        <taxon>Betaproteobacteria</taxon>
        <taxon>Burkholderiales</taxon>
        <taxon>Alcaligenaceae</taxon>
        <taxon>Orrella</taxon>
    </lineage>
</organism>
<dbReference type="InterPro" id="IPR027417">
    <property type="entry name" value="P-loop_NTPase"/>
</dbReference>
<evidence type="ECO:0000256" key="10">
    <source>
        <dbReference type="ARBA" id="ARBA00023136"/>
    </source>
</evidence>
<dbReference type="SUPFAM" id="SSF52540">
    <property type="entry name" value="P-loop containing nucleoside triphosphate hydrolases"/>
    <property type="match status" value="1"/>
</dbReference>
<dbReference type="Gene3D" id="3.40.50.300">
    <property type="entry name" value="P-loop containing nucleotide triphosphate hydrolases"/>
    <property type="match status" value="1"/>
</dbReference>
<evidence type="ECO:0000256" key="4">
    <source>
        <dbReference type="ARBA" id="ARBA00022519"/>
    </source>
</evidence>
<evidence type="ECO:0000256" key="2">
    <source>
        <dbReference type="ARBA" id="ARBA00022475"/>
    </source>
</evidence>
<evidence type="ECO:0000256" key="8">
    <source>
        <dbReference type="ARBA" id="ARBA00023004"/>
    </source>
</evidence>
<dbReference type="InterPro" id="IPR017871">
    <property type="entry name" value="ABC_transporter-like_CS"/>
</dbReference>
<feature type="domain" description="ABC transporter" evidence="11">
    <location>
        <begin position="1"/>
        <end position="229"/>
    </location>
</feature>
<keyword evidence="6 12" id="KW-0067">ATP-binding</keyword>
<keyword evidence="2" id="KW-1003">Cell membrane</keyword>
<keyword evidence="5" id="KW-0547">Nucleotide-binding</keyword>
<evidence type="ECO:0000313" key="13">
    <source>
        <dbReference type="Proteomes" id="UP000831607"/>
    </source>
</evidence>
<keyword evidence="13" id="KW-1185">Reference proteome</keyword>
<evidence type="ECO:0000256" key="7">
    <source>
        <dbReference type="ARBA" id="ARBA00022967"/>
    </source>
</evidence>
<sequence length="338" mass="36632">MRSIRLSFGDTAVINDLDLDAGPGEIICLLGPSGCGKTTTLRVLAGLERPDSGSVEIDGQVVCDQTVEVAPESRHIGYLFQDYALFPHLTVAQNVGFGIEGQANAAHEVRALLDRVQMGRFAQAMPHTLSGGQQQRVALARALARKPKLLLLDEPFSGLDTALKIQLRESTHSLLKEIGTSAVIVTHDAEEAMFMADRIALMRDGRIVQLGTPAELYNQPVDEFTARFLGEVIELPGQSNGTLTATVAGDFSSNKPQPTGSVSVLVRPEDLELTSEDGPYVIGHRHFIGSHTLVDLLGQDANLPDIQLSVPTAQANRLQWGQRVCPKSRRHQPLLIIK</sequence>
<gene>
    <name evidence="12" type="ORF">DHf2319_03645</name>
</gene>
<reference evidence="12 13" key="1">
    <citation type="submission" date="2020-11" db="EMBL/GenBank/DDBJ databases">
        <title>Algicoccus daihaiensis sp.nov., isolated from Daihai Lake in Inner Mongolia.</title>
        <authorList>
            <person name="Kai J."/>
        </authorList>
    </citation>
    <scope>NUCLEOTIDE SEQUENCE [LARGE SCALE GENOMIC DNA]</scope>
    <source>
        <strain evidence="13">f23</strain>
    </source>
</reference>
<dbReference type="CDD" id="cd03259">
    <property type="entry name" value="ABC_Carb_Solutes_like"/>
    <property type="match status" value="1"/>
</dbReference>
<dbReference type="InterPro" id="IPR003439">
    <property type="entry name" value="ABC_transporter-like_ATP-bd"/>
</dbReference>
<dbReference type="EMBL" id="CP063982">
    <property type="protein sequence ID" value="UOD51012.1"/>
    <property type="molecule type" value="Genomic_DNA"/>
</dbReference>
<dbReference type="PROSITE" id="PS00211">
    <property type="entry name" value="ABC_TRANSPORTER_1"/>
    <property type="match status" value="1"/>
</dbReference>